<evidence type="ECO:0000313" key="4">
    <source>
        <dbReference type="Proteomes" id="UP000219612"/>
    </source>
</evidence>
<dbReference type="PANTHER" id="PTHR31189">
    <property type="entry name" value="OS03G0336100 PROTEIN-RELATED"/>
    <property type="match status" value="1"/>
</dbReference>
<gene>
    <name evidence="3" type="ORF">SAMN05421748_108220</name>
</gene>
<reference evidence="4" key="1">
    <citation type="submission" date="2017-09" db="EMBL/GenBank/DDBJ databases">
        <authorList>
            <person name="Varghese N."/>
            <person name="Submissions S."/>
        </authorList>
    </citation>
    <scope>NUCLEOTIDE SEQUENCE [LARGE SCALE GENOMIC DNA]</scope>
    <source>
        <strain evidence="4">CGMCC 4.6857</strain>
    </source>
</reference>
<dbReference type="RefSeq" id="WP_097321748.1">
    <property type="nucleotide sequence ID" value="NZ_OBDY01000008.1"/>
</dbReference>
<dbReference type="Gene3D" id="2.60.120.10">
    <property type="entry name" value="Jelly Rolls"/>
    <property type="match status" value="2"/>
</dbReference>
<keyword evidence="4" id="KW-1185">Reference proteome</keyword>
<name>A0A285IIT3_9ACTN</name>
<dbReference type="PANTHER" id="PTHR31189:SF2">
    <property type="entry name" value="RMLC-LIKE CUPINS SUPERFAMILY PROTEIN"/>
    <property type="match status" value="1"/>
</dbReference>
<dbReference type="AlphaFoldDB" id="A0A285IIT3"/>
<dbReference type="InterPro" id="IPR050253">
    <property type="entry name" value="Seed_Storage-Functional"/>
</dbReference>
<feature type="domain" description="Cupin type-1" evidence="2">
    <location>
        <begin position="180"/>
        <end position="322"/>
    </location>
</feature>
<evidence type="ECO:0000256" key="1">
    <source>
        <dbReference type="SAM" id="MobiDB-lite"/>
    </source>
</evidence>
<feature type="domain" description="Cupin type-1" evidence="2">
    <location>
        <begin position="6"/>
        <end position="148"/>
    </location>
</feature>
<dbReference type="OrthoDB" id="1973590at2"/>
<dbReference type="InterPro" id="IPR011051">
    <property type="entry name" value="RmlC_Cupin_sf"/>
</dbReference>
<dbReference type="InterPro" id="IPR006045">
    <property type="entry name" value="Cupin_1"/>
</dbReference>
<dbReference type="Proteomes" id="UP000219612">
    <property type="component" value="Unassembled WGS sequence"/>
</dbReference>
<sequence>MSSHVMSLREQKPTTEFKGGSVQSLSADEFPLLSRLSIRRLVLQPGQIREPHWHTNANELNYCLRGAALITVFDNGSQYHRFTIREGQMFYVPSGALHTIEVIGDETAEFIATLTHERPEEFGLSGSLAVMSDAVIGNTFDLPATAVGKRNHEVRDGAIQEAARRPEPTRDDQRLDPFKFDVEAMSAPVASAEGWAKTARKQFWPVLDNVAMYSLKIADSGMREPHWHPETAEMGYIAKGTGRMTILSPDGTWDTFELHEGDVYFIPRSYPHHIEDIGEGDIHFLIFFDQPMPRDIGYRAALSALRPETVAAAFDVAPEDLPALPFTPADPLIVGRVNQVDRV</sequence>
<proteinExistence type="predicted"/>
<dbReference type="CDD" id="cd20306">
    <property type="entry name" value="cupin_OxDC-like"/>
    <property type="match status" value="2"/>
</dbReference>
<feature type="region of interest" description="Disordered" evidence="1">
    <location>
        <begin position="1"/>
        <end position="20"/>
    </location>
</feature>
<evidence type="ECO:0000259" key="2">
    <source>
        <dbReference type="SMART" id="SM00835"/>
    </source>
</evidence>
<dbReference type="InterPro" id="IPR014710">
    <property type="entry name" value="RmlC-like_jellyroll"/>
</dbReference>
<evidence type="ECO:0000313" key="3">
    <source>
        <dbReference type="EMBL" id="SNY47813.1"/>
    </source>
</evidence>
<dbReference type="EMBL" id="OBDY01000008">
    <property type="protein sequence ID" value="SNY47813.1"/>
    <property type="molecule type" value="Genomic_DNA"/>
</dbReference>
<dbReference type="SMART" id="SM00835">
    <property type="entry name" value="Cupin_1"/>
    <property type="match status" value="2"/>
</dbReference>
<protein>
    <submittedName>
        <fullName evidence="3">Oxalate decarboxylase</fullName>
    </submittedName>
</protein>
<dbReference type="SUPFAM" id="SSF51182">
    <property type="entry name" value="RmlC-like cupins"/>
    <property type="match status" value="2"/>
</dbReference>
<organism evidence="3 4">
    <name type="scientific">Paractinoplanes atraurantiacus</name>
    <dbReference type="NCBI Taxonomy" id="1036182"/>
    <lineage>
        <taxon>Bacteria</taxon>
        <taxon>Bacillati</taxon>
        <taxon>Actinomycetota</taxon>
        <taxon>Actinomycetes</taxon>
        <taxon>Micromonosporales</taxon>
        <taxon>Micromonosporaceae</taxon>
        <taxon>Paractinoplanes</taxon>
    </lineage>
</organism>
<dbReference type="Pfam" id="PF00190">
    <property type="entry name" value="Cupin_1"/>
    <property type="match status" value="2"/>
</dbReference>
<accession>A0A285IIT3</accession>